<dbReference type="AlphaFoldDB" id="A0AA39YWJ6"/>
<evidence type="ECO:0000313" key="1">
    <source>
        <dbReference type="EMBL" id="KAK0659852.1"/>
    </source>
</evidence>
<organism evidence="1 2">
    <name type="scientific">Lasiodiplodia hormozganensis</name>
    <dbReference type="NCBI Taxonomy" id="869390"/>
    <lineage>
        <taxon>Eukaryota</taxon>
        <taxon>Fungi</taxon>
        <taxon>Dikarya</taxon>
        <taxon>Ascomycota</taxon>
        <taxon>Pezizomycotina</taxon>
        <taxon>Dothideomycetes</taxon>
        <taxon>Dothideomycetes incertae sedis</taxon>
        <taxon>Botryosphaeriales</taxon>
        <taxon>Botryosphaeriaceae</taxon>
        <taxon>Lasiodiplodia</taxon>
    </lineage>
</organism>
<reference evidence="1" key="1">
    <citation type="submission" date="2023-06" db="EMBL/GenBank/DDBJ databases">
        <title>Multi-omics analyses reveal the molecular pathogenesis toolkit of Lasiodiplodia hormozganensis, a cross-kingdom pathogen.</title>
        <authorList>
            <person name="Felix C."/>
            <person name="Meneses R."/>
            <person name="Goncalves M.F.M."/>
            <person name="Tilleman L."/>
            <person name="Duarte A.S."/>
            <person name="Jorrin-Novo J.V."/>
            <person name="Van De Peer Y."/>
            <person name="Deforce D."/>
            <person name="Van Nieuwerburgh F."/>
            <person name="Esteves A.C."/>
            <person name="Alves A."/>
        </authorList>
    </citation>
    <scope>NUCLEOTIDE SEQUENCE</scope>
    <source>
        <strain evidence="1">CBS 339.90</strain>
    </source>
</reference>
<evidence type="ECO:0000313" key="2">
    <source>
        <dbReference type="Proteomes" id="UP001175001"/>
    </source>
</evidence>
<proteinExistence type="predicted"/>
<protein>
    <submittedName>
        <fullName evidence="1">Uncharacterized protein</fullName>
    </submittedName>
</protein>
<keyword evidence="2" id="KW-1185">Reference proteome</keyword>
<accession>A0AA39YWJ6</accession>
<sequence>MAENTTTHARGSSGQNADSELFVIIEEDEFMSEERSHTQQETASLDSTEEVTAGEANAAARQAIDDEYARVVAIAAARGSDHSALSVLKDVMLKTAKHVGKWLHPSRIPSPEEARCPCFNDPTDGFYACEIQEHVAAGFKRLREKNKRNN</sequence>
<name>A0AA39YWJ6_9PEZI</name>
<gene>
    <name evidence="1" type="ORF">DIS24_g3609</name>
</gene>
<dbReference type="Proteomes" id="UP001175001">
    <property type="component" value="Unassembled WGS sequence"/>
</dbReference>
<dbReference type="EMBL" id="JAUJDW010000012">
    <property type="protein sequence ID" value="KAK0659852.1"/>
    <property type="molecule type" value="Genomic_DNA"/>
</dbReference>
<comment type="caution">
    <text evidence="1">The sequence shown here is derived from an EMBL/GenBank/DDBJ whole genome shotgun (WGS) entry which is preliminary data.</text>
</comment>